<keyword evidence="3" id="KW-1185">Reference proteome</keyword>
<feature type="domain" description="PUB 12/19-like N-terminal" evidence="1">
    <location>
        <begin position="1"/>
        <end position="44"/>
    </location>
</feature>
<reference evidence="2 3" key="1">
    <citation type="journal article" date="2020" name="IScience">
        <title>Genome Sequencing of the Endangered Kingdonia uniflora (Circaeasteraceae, Ranunculales) Reveals Potential Mechanisms of Evolutionary Specialization.</title>
        <authorList>
            <person name="Sun Y."/>
            <person name="Deng T."/>
            <person name="Zhang A."/>
            <person name="Moore M.J."/>
            <person name="Landis J.B."/>
            <person name="Lin N."/>
            <person name="Zhang H."/>
            <person name="Zhang X."/>
            <person name="Huang J."/>
            <person name="Zhang X."/>
            <person name="Sun H."/>
            <person name="Wang H."/>
        </authorList>
    </citation>
    <scope>NUCLEOTIDE SEQUENCE [LARGE SCALE GENOMIC DNA]</scope>
    <source>
        <strain evidence="2">TB1705</strain>
        <tissue evidence="2">Leaf</tissue>
    </source>
</reference>
<dbReference type="EMBL" id="JACGCM010002836">
    <property type="protein sequence ID" value="KAF6134534.1"/>
    <property type="molecule type" value="Genomic_DNA"/>
</dbReference>
<accession>A0A7J7KW96</accession>
<evidence type="ECO:0000313" key="2">
    <source>
        <dbReference type="EMBL" id="KAF6134534.1"/>
    </source>
</evidence>
<evidence type="ECO:0000313" key="3">
    <source>
        <dbReference type="Proteomes" id="UP000541444"/>
    </source>
</evidence>
<name>A0A7J7KW96_9MAGN</name>
<comment type="caution">
    <text evidence="2">The sequence shown here is derived from an EMBL/GenBank/DDBJ whole genome shotgun (WGS) entry which is preliminary data.</text>
</comment>
<sequence>MGRFYIVYDQLNQVLDGMPYDELEIPDEVKEQVELMCMQLRRAKRRTDTQDIEFAMDMMVVFSKIDYHNTNSAILEIGLSMGRVGSSRVRVNKEPTRTRPVY</sequence>
<dbReference type="InterPro" id="IPR057623">
    <property type="entry name" value="PUB12-19-like_N"/>
</dbReference>
<gene>
    <name evidence="2" type="ORF">GIB67_028555</name>
</gene>
<dbReference type="Proteomes" id="UP000541444">
    <property type="component" value="Unassembled WGS sequence"/>
</dbReference>
<protein>
    <recommendedName>
        <fullName evidence="1">PUB 12/19-like N-terminal domain-containing protein</fullName>
    </recommendedName>
</protein>
<evidence type="ECO:0000259" key="1">
    <source>
        <dbReference type="Pfam" id="PF25368"/>
    </source>
</evidence>
<dbReference type="AlphaFoldDB" id="A0A7J7KW96"/>
<dbReference type="OrthoDB" id="1733152at2759"/>
<dbReference type="Pfam" id="PF25368">
    <property type="entry name" value="PUB10_N"/>
    <property type="match status" value="1"/>
</dbReference>
<proteinExistence type="predicted"/>
<organism evidence="2 3">
    <name type="scientific">Kingdonia uniflora</name>
    <dbReference type="NCBI Taxonomy" id="39325"/>
    <lineage>
        <taxon>Eukaryota</taxon>
        <taxon>Viridiplantae</taxon>
        <taxon>Streptophyta</taxon>
        <taxon>Embryophyta</taxon>
        <taxon>Tracheophyta</taxon>
        <taxon>Spermatophyta</taxon>
        <taxon>Magnoliopsida</taxon>
        <taxon>Ranunculales</taxon>
        <taxon>Circaeasteraceae</taxon>
        <taxon>Kingdonia</taxon>
    </lineage>
</organism>